<sequence length="248" mass="28498">VTEKDVQAIKKIFDHDDSKSLSSKKRGKMKEVEASQILFAKTPVDESYQVIKNGHSEGVPISGLSPNKNNAKSELSRRVHTAANETAEPLSSAHTNVPENATMGNSLVSSLDKQQFRDEFTSIVIKQCERYKKLMDESTFNKHKERCINILYDKELRFFDKEMQRKDSRLDVDHYMNSIRNRVSKFLEDYMKKLVESIKKSKKEKESGGSTSIKREHENEDGQNVRSVVSVLEKNSLDEIFEQFDFAP</sequence>
<accession>A0ACA9MA13</accession>
<reference evidence="1" key="1">
    <citation type="submission" date="2021-06" db="EMBL/GenBank/DDBJ databases">
        <authorList>
            <person name="Kallberg Y."/>
            <person name="Tangrot J."/>
            <person name="Rosling A."/>
        </authorList>
    </citation>
    <scope>NUCLEOTIDE SEQUENCE</scope>
    <source>
        <strain evidence="1">CL356</strain>
    </source>
</reference>
<dbReference type="Proteomes" id="UP000789525">
    <property type="component" value="Unassembled WGS sequence"/>
</dbReference>
<evidence type="ECO:0000313" key="1">
    <source>
        <dbReference type="EMBL" id="CAG8575780.1"/>
    </source>
</evidence>
<keyword evidence="2" id="KW-1185">Reference proteome</keyword>
<organism evidence="1 2">
    <name type="scientific">Acaulospora colombiana</name>
    <dbReference type="NCBI Taxonomy" id="27376"/>
    <lineage>
        <taxon>Eukaryota</taxon>
        <taxon>Fungi</taxon>
        <taxon>Fungi incertae sedis</taxon>
        <taxon>Mucoromycota</taxon>
        <taxon>Glomeromycotina</taxon>
        <taxon>Glomeromycetes</taxon>
        <taxon>Diversisporales</taxon>
        <taxon>Acaulosporaceae</taxon>
        <taxon>Acaulospora</taxon>
    </lineage>
</organism>
<protein>
    <submittedName>
        <fullName evidence="1">16613_t:CDS:1</fullName>
    </submittedName>
</protein>
<proteinExistence type="predicted"/>
<dbReference type="EMBL" id="CAJVPT010011027">
    <property type="protein sequence ID" value="CAG8575780.1"/>
    <property type="molecule type" value="Genomic_DNA"/>
</dbReference>
<feature type="non-terminal residue" evidence="1">
    <location>
        <position position="1"/>
    </location>
</feature>
<name>A0ACA9MA13_9GLOM</name>
<comment type="caution">
    <text evidence="1">The sequence shown here is derived from an EMBL/GenBank/DDBJ whole genome shotgun (WGS) entry which is preliminary data.</text>
</comment>
<evidence type="ECO:0000313" key="2">
    <source>
        <dbReference type="Proteomes" id="UP000789525"/>
    </source>
</evidence>
<gene>
    <name evidence="1" type="ORF">ACOLOM_LOCUS5777</name>
</gene>